<gene>
    <name evidence="2" type="ORF">RM779_26810</name>
</gene>
<feature type="compositionally biased region" description="Low complexity" evidence="1">
    <location>
        <begin position="20"/>
        <end position="61"/>
    </location>
</feature>
<dbReference type="Proteomes" id="UP001183615">
    <property type="component" value="Unassembled WGS sequence"/>
</dbReference>
<evidence type="ECO:0000313" key="2">
    <source>
        <dbReference type="EMBL" id="MDT0446179.1"/>
    </source>
</evidence>
<dbReference type="RefSeq" id="WP_311620337.1">
    <property type="nucleotide sequence ID" value="NZ_JAVREV010000017.1"/>
</dbReference>
<keyword evidence="3" id="KW-1185">Reference proteome</keyword>
<sequence length="92" mass="8886">MGVLAWFRRRRPDTKEQPPDGQARAAAPEAEQAPAESGAAAESGCPAGAGAAAESGAGAAEAEADADGVGIPKQTAATEAADSEAGEGAARP</sequence>
<protein>
    <recommendedName>
        <fullName evidence="4">Gliding motility protein</fullName>
    </recommendedName>
</protein>
<name>A0ABU2SCN9_9ACTN</name>
<evidence type="ECO:0008006" key="4">
    <source>
        <dbReference type="Google" id="ProtNLM"/>
    </source>
</evidence>
<comment type="caution">
    <text evidence="2">The sequence shown here is derived from an EMBL/GenBank/DDBJ whole genome shotgun (WGS) entry which is preliminary data.</text>
</comment>
<proteinExistence type="predicted"/>
<evidence type="ECO:0000313" key="3">
    <source>
        <dbReference type="Proteomes" id="UP001183615"/>
    </source>
</evidence>
<accession>A0ABU2SCN9</accession>
<reference evidence="3" key="1">
    <citation type="submission" date="2023-07" db="EMBL/GenBank/DDBJ databases">
        <title>30 novel species of actinomycetes from the DSMZ collection.</title>
        <authorList>
            <person name="Nouioui I."/>
        </authorList>
    </citation>
    <scope>NUCLEOTIDE SEQUENCE [LARGE SCALE GENOMIC DNA]</scope>
    <source>
        <strain evidence="3">DSM 41886</strain>
    </source>
</reference>
<dbReference type="EMBL" id="JAVREV010000017">
    <property type="protein sequence ID" value="MDT0446179.1"/>
    <property type="molecule type" value="Genomic_DNA"/>
</dbReference>
<feature type="region of interest" description="Disordered" evidence="1">
    <location>
        <begin position="1"/>
        <end position="92"/>
    </location>
</feature>
<organism evidence="2 3">
    <name type="scientific">Streptomyces johnsoniae</name>
    <dbReference type="NCBI Taxonomy" id="3075532"/>
    <lineage>
        <taxon>Bacteria</taxon>
        <taxon>Bacillati</taxon>
        <taxon>Actinomycetota</taxon>
        <taxon>Actinomycetes</taxon>
        <taxon>Kitasatosporales</taxon>
        <taxon>Streptomycetaceae</taxon>
        <taxon>Streptomyces</taxon>
    </lineage>
</organism>
<evidence type="ECO:0000256" key="1">
    <source>
        <dbReference type="SAM" id="MobiDB-lite"/>
    </source>
</evidence>